<dbReference type="Gene3D" id="3.90.190.10">
    <property type="entry name" value="Protein tyrosine phosphatase superfamily"/>
    <property type="match status" value="1"/>
</dbReference>
<sequence length="170" mass="18691">MKARQRDRGTPEPQAPWNEVRPRLWLGGHFWAGPDGQVRTAVVGPEFDLVISLFTRPGHGPDPGVEHLISELPDGPLTAGQLHSVRQLAVRAAEAIRTDRIVLVRCRSGYNRSGLVVAQTLIELGQEPADAIALIRQKRSPWALNNQTFEQYLTTGLDIAHLLAGLETPS</sequence>
<evidence type="ECO:0000313" key="3">
    <source>
        <dbReference type="Proteomes" id="UP001432014"/>
    </source>
</evidence>
<protein>
    <submittedName>
        <fullName evidence="2">Protein phosphatase</fullName>
    </submittedName>
</protein>
<keyword evidence="3" id="KW-1185">Reference proteome</keyword>
<reference evidence="2 3" key="1">
    <citation type="submission" date="2022-10" db="EMBL/GenBank/DDBJ databases">
        <title>The complete genomes of actinobacterial strains from the NBC collection.</title>
        <authorList>
            <person name="Joergensen T.S."/>
            <person name="Alvarez Arevalo M."/>
            <person name="Sterndorff E.B."/>
            <person name="Faurdal D."/>
            <person name="Vuksanovic O."/>
            <person name="Mourched A.-S."/>
            <person name="Charusanti P."/>
            <person name="Shaw S."/>
            <person name="Blin K."/>
            <person name="Weber T."/>
        </authorList>
    </citation>
    <scope>NUCLEOTIDE SEQUENCE [LARGE SCALE GENOMIC DNA]</scope>
    <source>
        <strain evidence="2 3">NBC_01247</strain>
    </source>
</reference>
<dbReference type="InterPro" id="IPR029021">
    <property type="entry name" value="Prot-tyrosine_phosphatase-like"/>
</dbReference>
<dbReference type="Proteomes" id="UP001432014">
    <property type="component" value="Chromosome"/>
</dbReference>
<gene>
    <name evidence="2" type="ORF">OG469_06435</name>
</gene>
<proteinExistence type="predicted"/>
<dbReference type="RefSeq" id="WP_329500227.1">
    <property type="nucleotide sequence ID" value="NZ_CP108460.1"/>
</dbReference>
<organism evidence="2 3">
    <name type="scientific">Kitasatospora herbaricolor</name>
    <dbReference type="NCBI Taxonomy" id="68217"/>
    <lineage>
        <taxon>Bacteria</taxon>
        <taxon>Bacillati</taxon>
        <taxon>Actinomycetota</taxon>
        <taxon>Actinomycetes</taxon>
        <taxon>Kitasatosporales</taxon>
        <taxon>Streptomycetaceae</taxon>
        <taxon>Kitasatospora</taxon>
    </lineage>
</organism>
<name>A0ABZ1W2X0_9ACTN</name>
<accession>A0ABZ1W2X0</accession>
<evidence type="ECO:0000259" key="1">
    <source>
        <dbReference type="PROSITE" id="PS50056"/>
    </source>
</evidence>
<dbReference type="InterPro" id="IPR000387">
    <property type="entry name" value="Tyr_Pase_dom"/>
</dbReference>
<dbReference type="SUPFAM" id="SSF52799">
    <property type="entry name" value="(Phosphotyrosine protein) phosphatases II"/>
    <property type="match status" value="1"/>
</dbReference>
<dbReference type="PROSITE" id="PS50056">
    <property type="entry name" value="TYR_PHOSPHATASE_2"/>
    <property type="match status" value="1"/>
</dbReference>
<evidence type="ECO:0000313" key="2">
    <source>
        <dbReference type="EMBL" id="WUS55181.1"/>
    </source>
</evidence>
<dbReference type="EMBL" id="CP108482">
    <property type="protein sequence ID" value="WUS55181.1"/>
    <property type="molecule type" value="Genomic_DNA"/>
</dbReference>
<feature type="domain" description="Tyrosine specific protein phosphatases" evidence="1">
    <location>
        <begin position="102"/>
        <end position="150"/>
    </location>
</feature>